<gene>
    <name evidence="1" type="ORF">SS1G_14349</name>
</gene>
<proteinExistence type="predicted"/>
<dbReference type="AlphaFoldDB" id="A7F9R8"/>
<reference evidence="2" key="1">
    <citation type="journal article" date="2011" name="PLoS Genet.">
        <title>Genomic analysis of the necrotrophic fungal pathogens Sclerotinia sclerotiorum and Botrytis cinerea.</title>
        <authorList>
            <person name="Amselem J."/>
            <person name="Cuomo C.A."/>
            <person name="van Kan J.A."/>
            <person name="Viaud M."/>
            <person name="Benito E.P."/>
            <person name="Couloux A."/>
            <person name="Coutinho P.M."/>
            <person name="de Vries R.P."/>
            <person name="Dyer P.S."/>
            <person name="Fillinger S."/>
            <person name="Fournier E."/>
            <person name="Gout L."/>
            <person name="Hahn M."/>
            <person name="Kohn L."/>
            <person name="Lapalu N."/>
            <person name="Plummer K.M."/>
            <person name="Pradier J.M."/>
            <person name="Quevillon E."/>
            <person name="Sharon A."/>
            <person name="Simon A."/>
            <person name="ten Have A."/>
            <person name="Tudzynski B."/>
            <person name="Tudzynski P."/>
            <person name="Wincker P."/>
            <person name="Andrew M."/>
            <person name="Anthouard V."/>
            <person name="Beever R.E."/>
            <person name="Beffa R."/>
            <person name="Benoit I."/>
            <person name="Bouzid O."/>
            <person name="Brault B."/>
            <person name="Chen Z."/>
            <person name="Choquer M."/>
            <person name="Collemare J."/>
            <person name="Cotton P."/>
            <person name="Danchin E.G."/>
            <person name="Da Silva C."/>
            <person name="Gautier A."/>
            <person name="Giraud C."/>
            <person name="Giraud T."/>
            <person name="Gonzalez C."/>
            <person name="Grossetete S."/>
            <person name="Guldener U."/>
            <person name="Henrissat B."/>
            <person name="Howlett B.J."/>
            <person name="Kodira C."/>
            <person name="Kretschmer M."/>
            <person name="Lappartient A."/>
            <person name="Leroch M."/>
            <person name="Levis C."/>
            <person name="Mauceli E."/>
            <person name="Neuveglise C."/>
            <person name="Oeser B."/>
            <person name="Pearson M."/>
            <person name="Poulain J."/>
            <person name="Poussereau N."/>
            <person name="Quesneville H."/>
            <person name="Rascle C."/>
            <person name="Schumacher J."/>
            <person name="Segurens B."/>
            <person name="Sexton A."/>
            <person name="Silva E."/>
            <person name="Sirven C."/>
            <person name="Soanes D.M."/>
            <person name="Talbot N.J."/>
            <person name="Templeton M."/>
            <person name="Yandava C."/>
            <person name="Yarden O."/>
            <person name="Zeng Q."/>
            <person name="Rollins J.A."/>
            <person name="Lebrun M.H."/>
            <person name="Dickman M."/>
        </authorList>
    </citation>
    <scope>NUCLEOTIDE SEQUENCE [LARGE SCALE GENOMIC DNA]</scope>
    <source>
        <strain evidence="2">ATCC 18683 / 1980 / Ss-1</strain>
    </source>
</reference>
<accession>A7F9R8</accession>
<evidence type="ECO:0000313" key="2">
    <source>
        <dbReference type="Proteomes" id="UP000001312"/>
    </source>
</evidence>
<keyword evidence="2" id="KW-1185">Reference proteome</keyword>
<organism evidence="1 2">
    <name type="scientific">Sclerotinia sclerotiorum (strain ATCC 18683 / 1980 / Ss-1)</name>
    <name type="common">White mold</name>
    <name type="synonym">Whetzelinia sclerotiorum</name>
    <dbReference type="NCBI Taxonomy" id="665079"/>
    <lineage>
        <taxon>Eukaryota</taxon>
        <taxon>Fungi</taxon>
        <taxon>Dikarya</taxon>
        <taxon>Ascomycota</taxon>
        <taxon>Pezizomycotina</taxon>
        <taxon>Leotiomycetes</taxon>
        <taxon>Helotiales</taxon>
        <taxon>Sclerotiniaceae</taxon>
        <taxon>Sclerotinia</taxon>
    </lineage>
</organism>
<protein>
    <submittedName>
        <fullName evidence="1">Uncharacterized protein</fullName>
    </submittedName>
</protein>
<dbReference type="InParanoid" id="A7F9R8"/>
<dbReference type="KEGG" id="ssl:SS1G_14349"/>
<dbReference type="RefSeq" id="XP_001584736.1">
    <property type="nucleotide sequence ID" value="XM_001584686.1"/>
</dbReference>
<evidence type="ECO:0000313" key="1">
    <source>
        <dbReference type="EMBL" id="EDO00479.1"/>
    </source>
</evidence>
<name>A7F9R8_SCLS1</name>
<dbReference type="GeneID" id="5480779"/>
<sequence length="85" mass="9727">MPQPCTIDKSIRWLESSSMSIKRQSTGQEAAIMRESEYNCGSSQTNEDGNTVQYCDEENRSAKVKKHLRYLKRFTQCNETGNMIG</sequence>
<dbReference type="EMBL" id="CH476652">
    <property type="protein sequence ID" value="EDO00479.1"/>
    <property type="molecule type" value="Genomic_DNA"/>
</dbReference>
<dbReference type="Proteomes" id="UP000001312">
    <property type="component" value="Unassembled WGS sequence"/>
</dbReference>